<dbReference type="GO" id="GO:0008270">
    <property type="term" value="F:zinc ion binding"/>
    <property type="evidence" value="ECO:0007669"/>
    <property type="project" value="UniProtKB-KW"/>
</dbReference>
<evidence type="ECO:0000256" key="6">
    <source>
        <dbReference type="ARBA" id="ARBA00023015"/>
    </source>
</evidence>
<keyword evidence="3" id="KW-0677">Repeat</keyword>
<evidence type="ECO:0000256" key="10">
    <source>
        <dbReference type="SAM" id="MobiDB-lite"/>
    </source>
</evidence>
<feature type="compositionally biased region" description="Polar residues" evidence="10">
    <location>
        <begin position="170"/>
        <end position="180"/>
    </location>
</feature>
<evidence type="ECO:0000256" key="3">
    <source>
        <dbReference type="ARBA" id="ARBA00022737"/>
    </source>
</evidence>
<feature type="region of interest" description="Disordered" evidence="10">
    <location>
        <begin position="281"/>
        <end position="323"/>
    </location>
</feature>
<comment type="caution">
    <text evidence="12">The sequence shown here is derived from an EMBL/GenBank/DDBJ whole genome shotgun (WGS) entry which is preliminary data.</text>
</comment>
<dbReference type="EMBL" id="CACVBS010000088">
    <property type="protein sequence ID" value="CAA7270240.1"/>
    <property type="molecule type" value="Genomic_DNA"/>
</dbReference>
<evidence type="ECO:0000313" key="12">
    <source>
        <dbReference type="EMBL" id="CAA7270240.1"/>
    </source>
</evidence>
<accession>A0A8S0WIA9</accession>
<keyword evidence="5" id="KW-0862">Zinc</keyword>
<dbReference type="AlphaFoldDB" id="A0A8S0WIA9"/>
<name>A0A8S0WIA9_CYCAE</name>
<evidence type="ECO:0000256" key="1">
    <source>
        <dbReference type="ARBA" id="ARBA00004123"/>
    </source>
</evidence>
<keyword evidence="4 9" id="KW-0863">Zinc-finger</keyword>
<dbReference type="GO" id="GO:0000433">
    <property type="term" value="P:carbon catabolite repression of transcription from RNA polymerase II promoter by glucose"/>
    <property type="evidence" value="ECO:0007669"/>
    <property type="project" value="TreeGrafter"/>
</dbReference>
<feature type="compositionally biased region" description="Low complexity" evidence="10">
    <location>
        <begin position="113"/>
        <end position="131"/>
    </location>
</feature>
<feature type="region of interest" description="Disordered" evidence="10">
    <location>
        <begin position="385"/>
        <end position="409"/>
    </location>
</feature>
<organism evidence="12 13">
    <name type="scientific">Cyclocybe aegerita</name>
    <name type="common">Black poplar mushroom</name>
    <name type="synonym">Agrocybe aegerita</name>
    <dbReference type="NCBI Taxonomy" id="1973307"/>
    <lineage>
        <taxon>Eukaryota</taxon>
        <taxon>Fungi</taxon>
        <taxon>Dikarya</taxon>
        <taxon>Basidiomycota</taxon>
        <taxon>Agaricomycotina</taxon>
        <taxon>Agaricomycetes</taxon>
        <taxon>Agaricomycetidae</taxon>
        <taxon>Agaricales</taxon>
        <taxon>Agaricineae</taxon>
        <taxon>Bolbitiaceae</taxon>
        <taxon>Cyclocybe</taxon>
    </lineage>
</organism>
<sequence length="409" mass="44410">MATVEEEHPPVVKSPAVQSEKSPELQNEASSTPKEQTELKEGTPEPPGEHASEPPEAAEETPVVTSSSNATSSARRPQTRSQTGTVPKRRTRDDSDHIVETKKRAPRKKRKVSPAVAAEASSSHSQSASGSPKPPPTREASLASSASSAAAPAPSPTPNTNTAERELTFYHSSVPDSQPQLRLPRSRASLPTPIPNLTKKSRGRRVPTKDVGAPDPDQKDSRLYVCTVEGCGKCFHRGEHLKRHIRSIHTHEKPFKCTFPLCEKFFNRHDNLLQHLKVHRQIDPNDTTTNDKSASAPAARQRSLSPASERSPSPPSLIPPPAAQSRTIYNAFPQPNTVPYPSFPPPMPIVYSSHMVLSSGSSEPPMSLIGNMAVSSLRTEVSSLRTEMPQSPTDIRGSGLPVGEYQRAY</sequence>
<comment type="subcellular location">
    <subcellularLocation>
        <location evidence="1">Nucleus</location>
    </subcellularLocation>
</comment>
<dbReference type="Pfam" id="PF00096">
    <property type="entry name" value="zf-C2H2"/>
    <property type="match status" value="2"/>
</dbReference>
<evidence type="ECO:0000256" key="5">
    <source>
        <dbReference type="ARBA" id="ARBA00022833"/>
    </source>
</evidence>
<dbReference type="GO" id="GO:0005737">
    <property type="term" value="C:cytoplasm"/>
    <property type="evidence" value="ECO:0007669"/>
    <property type="project" value="TreeGrafter"/>
</dbReference>
<dbReference type="PROSITE" id="PS00028">
    <property type="entry name" value="ZINC_FINGER_C2H2_1"/>
    <property type="match status" value="2"/>
</dbReference>
<dbReference type="SUPFAM" id="SSF57667">
    <property type="entry name" value="beta-beta-alpha zinc fingers"/>
    <property type="match status" value="1"/>
</dbReference>
<keyword evidence="6" id="KW-0805">Transcription regulation</keyword>
<keyword evidence="13" id="KW-1185">Reference proteome</keyword>
<dbReference type="InterPro" id="IPR036236">
    <property type="entry name" value="Znf_C2H2_sf"/>
</dbReference>
<feature type="compositionally biased region" description="Basic and acidic residues" evidence="10">
    <location>
        <begin position="35"/>
        <end position="53"/>
    </location>
</feature>
<feature type="domain" description="C2H2-type" evidence="11">
    <location>
        <begin position="255"/>
        <end position="284"/>
    </location>
</feature>
<feature type="compositionally biased region" description="Low complexity" evidence="10">
    <location>
        <begin position="302"/>
        <end position="311"/>
    </location>
</feature>
<dbReference type="OrthoDB" id="6365676at2759"/>
<dbReference type="PANTHER" id="PTHR47428">
    <property type="entry name" value="REGULATORY PROTEIN MIG1-RELATED"/>
    <property type="match status" value="1"/>
</dbReference>
<evidence type="ECO:0000256" key="7">
    <source>
        <dbReference type="ARBA" id="ARBA00023163"/>
    </source>
</evidence>
<feature type="domain" description="C2H2-type" evidence="11">
    <location>
        <begin position="224"/>
        <end position="254"/>
    </location>
</feature>
<dbReference type="GO" id="GO:0005634">
    <property type="term" value="C:nucleus"/>
    <property type="evidence" value="ECO:0007669"/>
    <property type="project" value="UniProtKB-SubCell"/>
</dbReference>
<keyword evidence="2" id="KW-0479">Metal-binding</keyword>
<feature type="compositionally biased region" description="Basic and acidic residues" evidence="10">
    <location>
        <begin position="91"/>
        <end position="103"/>
    </location>
</feature>
<feature type="compositionally biased region" description="Pro residues" evidence="10">
    <location>
        <begin position="312"/>
        <end position="322"/>
    </location>
</feature>
<keyword evidence="7" id="KW-0804">Transcription</keyword>
<evidence type="ECO:0000313" key="13">
    <source>
        <dbReference type="Proteomes" id="UP000467700"/>
    </source>
</evidence>
<protein>
    <recommendedName>
        <fullName evidence="11">C2H2-type domain-containing protein</fullName>
    </recommendedName>
</protein>
<feature type="region of interest" description="Disordered" evidence="10">
    <location>
        <begin position="1"/>
        <end position="220"/>
    </location>
</feature>
<keyword evidence="8" id="KW-0539">Nucleus</keyword>
<reference evidence="12 13" key="1">
    <citation type="submission" date="2020-01" db="EMBL/GenBank/DDBJ databases">
        <authorList>
            <person name="Gupta K D."/>
        </authorList>
    </citation>
    <scope>NUCLEOTIDE SEQUENCE [LARGE SCALE GENOMIC DNA]</scope>
</reference>
<dbReference type="InterPro" id="IPR051007">
    <property type="entry name" value="creA/MIG_C2H2-ZnF"/>
</dbReference>
<feature type="compositionally biased region" description="Polar residues" evidence="10">
    <location>
        <begin position="284"/>
        <end position="293"/>
    </location>
</feature>
<proteinExistence type="predicted"/>
<evidence type="ECO:0000256" key="2">
    <source>
        <dbReference type="ARBA" id="ARBA00022723"/>
    </source>
</evidence>
<feature type="compositionally biased region" description="Basic and acidic residues" evidence="10">
    <location>
        <begin position="1"/>
        <end position="10"/>
    </location>
</feature>
<dbReference type="Proteomes" id="UP000467700">
    <property type="component" value="Unassembled WGS sequence"/>
</dbReference>
<feature type="compositionally biased region" description="Low complexity" evidence="10">
    <location>
        <begin position="140"/>
        <end position="162"/>
    </location>
</feature>
<dbReference type="InterPro" id="IPR013087">
    <property type="entry name" value="Znf_C2H2_type"/>
</dbReference>
<dbReference type="SMART" id="SM00355">
    <property type="entry name" value="ZnF_C2H2"/>
    <property type="match status" value="2"/>
</dbReference>
<dbReference type="PROSITE" id="PS50157">
    <property type="entry name" value="ZINC_FINGER_C2H2_2"/>
    <property type="match status" value="2"/>
</dbReference>
<feature type="compositionally biased region" description="Polar residues" evidence="10">
    <location>
        <begin position="16"/>
        <end position="34"/>
    </location>
</feature>
<dbReference type="GO" id="GO:0000978">
    <property type="term" value="F:RNA polymerase II cis-regulatory region sequence-specific DNA binding"/>
    <property type="evidence" value="ECO:0007669"/>
    <property type="project" value="TreeGrafter"/>
</dbReference>
<feature type="compositionally biased region" description="Low complexity" evidence="10">
    <location>
        <begin position="60"/>
        <end position="76"/>
    </location>
</feature>
<evidence type="ECO:0000256" key="8">
    <source>
        <dbReference type="ARBA" id="ARBA00023242"/>
    </source>
</evidence>
<evidence type="ECO:0000256" key="9">
    <source>
        <dbReference type="PROSITE-ProRule" id="PRU00042"/>
    </source>
</evidence>
<dbReference type="Gene3D" id="3.30.160.60">
    <property type="entry name" value="Classic Zinc Finger"/>
    <property type="match status" value="2"/>
</dbReference>
<evidence type="ECO:0000259" key="11">
    <source>
        <dbReference type="PROSITE" id="PS50157"/>
    </source>
</evidence>
<evidence type="ECO:0000256" key="4">
    <source>
        <dbReference type="ARBA" id="ARBA00022771"/>
    </source>
</evidence>
<dbReference type="PANTHER" id="PTHR47428:SF2">
    <property type="entry name" value="ZINC FINGER PROTEIN RSV1"/>
    <property type="match status" value="1"/>
</dbReference>
<gene>
    <name evidence="12" type="ORF">AAE3_LOCUS12496</name>
</gene>